<feature type="signal peptide" evidence="2">
    <location>
        <begin position="1"/>
        <end position="21"/>
    </location>
</feature>
<dbReference type="EMBL" id="MASR01000001">
    <property type="protein sequence ID" value="OFE13216.1"/>
    <property type="molecule type" value="Genomic_DNA"/>
</dbReference>
<evidence type="ECO:0000313" key="3">
    <source>
        <dbReference type="EMBL" id="OFE13216.1"/>
    </source>
</evidence>
<feature type="coiled-coil region" evidence="1">
    <location>
        <begin position="125"/>
        <end position="152"/>
    </location>
</feature>
<organism evidence="3 4">
    <name type="scientific">Pseudohongiella acticola</name>
    <dbReference type="NCBI Taxonomy" id="1524254"/>
    <lineage>
        <taxon>Bacteria</taxon>
        <taxon>Pseudomonadati</taxon>
        <taxon>Pseudomonadota</taxon>
        <taxon>Gammaproteobacteria</taxon>
        <taxon>Pseudomonadales</taxon>
        <taxon>Pseudohongiellaceae</taxon>
        <taxon>Pseudohongiella</taxon>
    </lineage>
</organism>
<comment type="caution">
    <text evidence="3">The sequence shown here is derived from an EMBL/GenBank/DDBJ whole genome shotgun (WGS) entry which is preliminary data.</text>
</comment>
<keyword evidence="2" id="KW-0732">Signal</keyword>
<keyword evidence="1" id="KW-0175">Coiled coil</keyword>
<reference evidence="4" key="1">
    <citation type="submission" date="2016-07" db="EMBL/GenBank/DDBJ databases">
        <authorList>
            <person name="Florea S."/>
            <person name="Webb J.S."/>
            <person name="Jaromczyk J."/>
            <person name="Schardl C.L."/>
        </authorList>
    </citation>
    <scope>NUCLEOTIDE SEQUENCE [LARGE SCALE GENOMIC DNA]</scope>
    <source>
        <strain evidence="4">KCTC 42131</strain>
    </source>
</reference>
<evidence type="ECO:0000256" key="2">
    <source>
        <dbReference type="SAM" id="SignalP"/>
    </source>
</evidence>
<evidence type="ECO:0000256" key="1">
    <source>
        <dbReference type="SAM" id="Coils"/>
    </source>
</evidence>
<dbReference type="OrthoDB" id="9780401at2"/>
<keyword evidence="4" id="KW-1185">Reference proteome</keyword>
<accession>A0A1E8CL62</accession>
<dbReference type="Proteomes" id="UP000175669">
    <property type="component" value="Unassembled WGS sequence"/>
</dbReference>
<dbReference type="RefSeq" id="WP_070117014.1">
    <property type="nucleotide sequence ID" value="NZ_CAXATG010000004.1"/>
</dbReference>
<proteinExistence type="predicted"/>
<sequence>MTLRHVILCLLVLTLPACQSAYYGAMERFGIEKRDILVDRVEEAQDAQEDGQEQFVNALEQFRSVVDFDGGELETVYNRLDSEFERSEAAADRIRDRIQAVETVADDLFDEWDDELDLYTNQSLRRDSEQQLRETRERYARLITAMHRAEESLDPVLDNLRDNVLYLRHNLNSRAVASIRGELDVINADVDELVEAMQLAIAESERFISGM</sequence>
<dbReference type="InterPro" id="IPR021342">
    <property type="entry name" value="DUF2959"/>
</dbReference>
<dbReference type="AlphaFoldDB" id="A0A1E8CL62"/>
<name>A0A1E8CL62_9GAMM</name>
<evidence type="ECO:0000313" key="4">
    <source>
        <dbReference type="Proteomes" id="UP000175669"/>
    </source>
</evidence>
<gene>
    <name evidence="3" type="ORF">PHACT_08755</name>
</gene>
<dbReference type="STRING" id="1524254.PHACT_08755"/>
<protein>
    <submittedName>
        <fullName evidence="3">DNA repair protein</fullName>
    </submittedName>
</protein>
<feature type="chain" id="PRO_5009212181" evidence="2">
    <location>
        <begin position="22"/>
        <end position="211"/>
    </location>
</feature>
<dbReference type="Pfam" id="PF11172">
    <property type="entry name" value="DUF2959"/>
    <property type="match status" value="1"/>
</dbReference>